<evidence type="ECO:0000313" key="1">
    <source>
        <dbReference type="EMBL" id="ALB23345.1"/>
    </source>
</evidence>
<dbReference type="Pfam" id="PF13419">
    <property type="entry name" value="HAD_2"/>
    <property type="match status" value="1"/>
</dbReference>
<name>A0A1L6TD55_PISSA</name>
<reference evidence="1 2" key="1">
    <citation type="journal article" date="2014" name="Genome Announc.">
        <title>Comparative Genome Analysis of Two Isolates of the Fish Pathogen Piscirickettsia salmonis from Different Hosts Reveals Major Differences in Virulence-Associated Secretion Systems.</title>
        <authorList>
            <person name="Bohle H."/>
            <person name="Henriquez P."/>
            <person name="Grothusen H."/>
            <person name="Navas E."/>
            <person name="Sandoval A."/>
            <person name="Bustamante F."/>
            <person name="Bustos P."/>
            <person name="Mancilla M."/>
        </authorList>
    </citation>
    <scope>NUCLEOTIDE SEQUENCE [LARGE SCALE GENOMIC DNA]</scope>
    <source>
        <strain evidence="2">B1-32597</strain>
    </source>
</reference>
<dbReference type="RefSeq" id="WP_017376995.1">
    <property type="nucleotide sequence ID" value="NZ_CP012508.1"/>
</dbReference>
<dbReference type="InterPro" id="IPR023214">
    <property type="entry name" value="HAD_sf"/>
</dbReference>
<dbReference type="Gene3D" id="3.40.50.1000">
    <property type="entry name" value="HAD superfamily/HAD-like"/>
    <property type="match status" value="1"/>
</dbReference>
<protein>
    <submittedName>
        <fullName evidence="1">HAD hydrolase, IA, variant 3 family protein</fullName>
    </submittedName>
</protein>
<proteinExistence type="predicted"/>
<dbReference type="AlphaFoldDB" id="A0A1L6TD55"/>
<dbReference type="EMBL" id="CP012508">
    <property type="protein sequence ID" value="ALB23345.1"/>
    <property type="molecule type" value="Genomic_DNA"/>
</dbReference>
<dbReference type="PANTHER" id="PTHR43611">
    <property type="entry name" value="ALPHA-D-GLUCOSE 1-PHOSPHATE PHOSPHATASE"/>
    <property type="match status" value="1"/>
</dbReference>
<keyword evidence="1" id="KW-0378">Hydrolase</keyword>
<dbReference type="SUPFAM" id="SSF56784">
    <property type="entry name" value="HAD-like"/>
    <property type="match status" value="1"/>
</dbReference>
<dbReference type="InterPro" id="IPR023198">
    <property type="entry name" value="PGP-like_dom2"/>
</dbReference>
<dbReference type="SFLD" id="SFLDG01129">
    <property type="entry name" value="C1.5:_HAD__Beta-PGM__Phosphata"/>
    <property type="match status" value="1"/>
</dbReference>
<dbReference type="SFLD" id="SFLDS00003">
    <property type="entry name" value="Haloacid_Dehalogenase"/>
    <property type="match status" value="1"/>
</dbReference>
<dbReference type="NCBIfam" id="TIGR01509">
    <property type="entry name" value="HAD-SF-IA-v3"/>
    <property type="match status" value="1"/>
</dbReference>
<dbReference type="PRINTS" id="PR00413">
    <property type="entry name" value="HADHALOGNASE"/>
</dbReference>
<dbReference type="InterPro" id="IPR006439">
    <property type="entry name" value="HAD-SF_hydro_IA"/>
</dbReference>
<dbReference type="InterPro" id="IPR036412">
    <property type="entry name" value="HAD-like_sf"/>
</dbReference>
<dbReference type="InterPro" id="IPR041492">
    <property type="entry name" value="HAD_2"/>
</dbReference>
<sequence length="200" mass="23069">MIKNVVFDLGGVLFDWDPRYLYQELLPTAAEVNYFLENICTNEWNKEQDAGRSLAEGTRVLIEKYPEHAELIRHYYSDWPKSLKGEITGTVEILSELKQSGFNLYALTNWSAETFVYAKNNYDFLNDFIDIVVSGEEKCVKPDAKLYQILLDRNHINANASLFIDDRQENIDTALTLGMKGILFTSPEQLRDQLEIFALI</sequence>
<accession>A0A1L6TD55</accession>
<dbReference type="CDD" id="cd02603">
    <property type="entry name" value="HAD_sEH-N_like"/>
    <property type="match status" value="1"/>
</dbReference>
<gene>
    <name evidence="1" type="ORF">KU39_2165</name>
</gene>
<dbReference type="PANTHER" id="PTHR43611:SF3">
    <property type="entry name" value="FLAVIN MONONUCLEOTIDE HYDROLASE 1, CHLOROPLATIC"/>
    <property type="match status" value="1"/>
</dbReference>
<dbReference type="GO" id="GO:0016787">
    <property type="term" value="F:hydrolase activity"/>
    <property type="evidence" value="ECO:0007669"/>
    <property type="project" value="UniProtKB-KW"/>
</dbReference>
<dbReference type="Proteomes" id="UP000029558">
    <property type="component" value="Chromosome"/>
</dbReference>
<evidence type="ECO:0000313" key="2">
    <source>
        <dbReference type="Proteomes" id="UP000029558"/>
    </source>
</evidence>
<dbReference type="Gene3D" id="1.10.150.240">
    <property type="entry name" value="Putative phosphatase, domain 2"/>
    <property type="match status" value="1"/>
</dbReference>
<organism evidence="1 2">
    <name type="scientific">Piscirickettsia salmonis</name>
    <dbReference type="NCBI Taxonomy" id="1238"/>
    <lineage>
        <taxon>Bacteria</taxon>
        <taxon>Pseudomonadati</taxon>
        <taxon>Pseudomonadota</taxon>
        <taxon>Gammaproteobacteria</taxon>
        <taxon>Thiotrichales</taxon>
        <taxon>Piscirickettsiaceae</taxon>
        <taxon>Piscirickettsia</taxon>
    </lineage>
</organism>
<dbReference type="OrthoDB" id="9797415at2"/>